<evidence type="ECO:0000313" key="2">
    <source>
        <dbReference type="Proteomes" id="UP000180043"/>
    </source>
</evidence>
<dbReference type="AlphaFoldDB" id="A0A1S1LKM3"/>
<sequence length="117" mass="12332">MRGSSELSLEVLDVVMPSVGCGDGAEYAQTLAKFVDAHGRRIGDALVDYGGGSAYEGDFNYVLFRQPVSLILWERIENAPMALTGCVRGTEFERLWAREGGFALAAGSIGGPGSSVG</sequence>
<reference evidence="1 2" key="1">
    <citation type="submission" date="2016-10" db="EMBL/GenBank/DDBJ databases">
        <title>Evaluation of Human, Veterinary and Environmental Mycobacterium chelonae Isolates by Core Genome Phylogenomic Analysis, Targeted Gene Comparison, and Anti-microbial Susceptibility Patterns: A Tale of Mistaken Identities.</title>
        <authorList>
            <person name="Fogelson S.B."/>
            <person name="Camus A.C."/>
            <person name="Lorenz W."/>
            <person name="Vasireddy R."/>
            <person name="Vasireddy S."/>
            <person name="Smith T."/>
            <person name="Brown-Elliott B.A."/>
            <person name="Wallace R.J.Jr."/>
            <person name="Hasan N.A."/>
            <person name="Reischl U."/>
            <person name="Sanchez S."/>
        </authorList>
    </citation>
    <scope>NUCLEOTIDE SEQUENCE [LARGE SCALE GENOMIC DNA]</scope>
    <source>
        <strain evidence="1 2">15515</strain>
    </source>
</reference>
<organism evidence="1 2">
    <name type="scientific">Mycobacteroides chelonae</name>
    <name type="common">Mycobacterium chelonae</name>
    <dbReference type="NCBI Taxonomy" id="1774"/>
    <lineage>
        <taxon>Bacteria</taxon>
        <taxon>Bacillati</taxon>
        <taxon>Actinomycetota</taxon>
        <taxon>Actinomycetes</taxon>
        <taxon>Mycobacteriales</taxon>
        <taxon>Mycobacteriaceae</taxon>
        <taxon>Mycobacteroides</taxon>
    </lineage>
</organism>
<protein>
    <submittedName>
        <fullName evidence="1">Uncharacterized protein</fullName>
    </submittedName>
</protein>
<accession>A0A1S1LKM3</accession>
<gene>
    <name evidence="1" type="ORF">BKG82_23835</name>
</gene>
<comment type="caution">
    <text evidence="1">The sequence shown here is derived from an EMBL/GenBank/DDBJ whole genome shotgun (WGS) entry which is preliminary data.</text>
</comment>
<dbReference type="EMBL" id="MLIQ01000026">
    <property type="protein sequence ID" value="OHU49632.1"/>
    <property type="molecule type" value="Genomic_DNA"/>
</dbReference>
<proteinExistence type="predicted"/>
<dbReference type="Proteomes" id="UP000180043">
    <property type="component" value="Unassembled WGS sequence"/>
</dbReference>
<evidence type="ECO:0000313" key="1">
    <source>
        <dbReference type="EMBL" id="OHU49632.1"/>
    </source>
</evidence>
<name>A0A1S1LKM3_MYCCH</name>